<feature type="transmembrane region" description="Helical" evidence="1">
    <location>
        <begin position="82"/>
        <end position="102"/>
    </location>
</feature>
<proteinExistence type="predicted"/>
<keyword evidence="1" id="KW-0472">Membrane</keyword>
<accession>A0A8B4S2G7</accession>
<comment type="caution">
    <text evidence="2">The sequence shown here is derived from an EMBL/GenBank/DDBJ whole genome shotgun (WGS) entry which is preliminary data.</text>
</comment>
<evidence type="ECO:0000256" key="1">
    <source>
        <dbReference type="SAM" id="Phobius"/>
    </source>
</evidence>
<keyword evidence="1" id="KW-1133">Transmembrane helix</keyword>
<dbReference type="Proteomes" id="UP000255070">
    <property type="component" value="Unassembled WGS sequence"/>
</dbReference>
<reference evidence="2 3" key="1">
    <citation type="submission" date="2018-06" db="EMBL/GenBank/DDBJ databases">
        <authorList>
            <consortium name="Pathogen Informatics"/>
            <person name="Doyle S."/>
        </authorList>
    </citation>
    <scope>NUCLEOTIDE SEQUENCE [LARGE SCALE GENOMIC DNA]</scope>
    <source>
        <strain evidence="2 3">NCTC10698</strain>
    </source>
</reference>
<name>A0A8B4S2G7_COMTE</name>
<organism evidence="2 3">
    <name type="scientific">Comamonas testosteroni</name>
    <name type="common">Pseudomonas testosteroni</name>
    <dbReference type="NCBI Taxonomy" id="285"/>
    <lineage>
        <taxon>Bacteria</taxon>
        <taxon>Pseudomonadati</taxon>
        <taxon>Pseudomonadota</taxon>
        <taxon>Betaproteobacteria</taxon>
        <taxon>Burkholderiales</taxon>
        <taxon>Comamonadaceae</taxon>
        <taxon>Comamonas</taxon>
    </lineage>
</organism>
<dbReference type="RefSeq" id="WP_003077400.1">
    <property type="nucleotide sequence ID" value="NZ_BBJZ01000010.1"/>
</dbReference>
<sequence>MLDRVPVPTDNIYKFIALFSLVAMIFSMWAIINIQTSTNEVVYKTLPEIEALKKFENRTDEQNLSLALLERKLEVAKSDRKALSYALYVVFGVAFWMAVYGFGKWHKDVQPLVDAQNKAQLEILQLQIEKLRLENQKLAESLNGVEPPLVAASPPQLSVLAQVVRALLTR</sequence>
<evidence type="ECO:0000313" key="2">
    <source>
        <dbReference type="EMBL" id="SUY77106.1"/>
    </source>
</evidence>
<gene>
    <name evidence="2" type="ORF">NCTC10698_01996</name>
</gene>
<evidence type="ECO:0000313" key="3">
    <source>
        <dbReference type="Proteomes" id="UP000255070"/>
    </source>
</evidence>
<protein>
    <submittedName>
        <fullName evidence="2">Uncharacterized protein</fullName>
    </submittedName>
</protein>
<keyword evidence="1" id="KW-0812">Transmembrane</keyword>
<dbReference type="GeneID" id="63999880"/>
<keyword evidence="3" id="KW-1185">Reference proteome</keyword>
<dbReference type="AlphaFoldDB" id="A0A8B4S2G7"/>
<feature type="transmembrane region" description="Helical" evidence="1">
    <location>
        <begin position="12"/>
        <end position="32"/>
    </location>
</feature>
<dbReference type="EMBL" id="UFXL01000001">
    <property type="protein sequence ID" value="SUY77106.1"/>
    <property type="molecule type" value="Genomic_DNA"/>
</dbReference>